<evidence type="ECO:0000256" key="1">
    <source>
        <dbReference type="ARBA" id="ARBA00022722"/>
    </source>
</evidence>
<keyword evidence="4" id="KW-0378">Hydrolase</keyword>
<feature type="domain" description="Transcriptional repressor PaaX-like central Cas2-like" evidence="7">
    <location>
        <begin position="103"/>
        <end position="174"/>
    </location>
</feature>
<protein>
    <submittedName>
        <fullName evidence="8">CRISPR-associated endonuclease Cas2</fullName>
    </submittedName>
</protein>
<dbReference type="NCBIfam" id="TIGR01573">
    <property type="entry name" value="cas2"/>
    <property type="match status" value="1"/>
</dbReference>
<dbReference type="InterPro" id="IPR036390">
    <property type="entry name" value="WH_DNA-bd_sf"/>
</dbReference>
<dbReference type="PANTHER" id="PTHR30319:SF1">
    <property type="entry name" value="TRANSCRIPTIONAL REPRESSOR PAAX"/>
    <property type="match status" value="1"/>
</dbReference>
<reference evidence="8 9" key="1">
    <citation type="journal article" date="2016" name="Nat. Commun.">
        <title>Thousands of microbial genomes shed light on interconnected biogeochemical processes in an aquifer system.</title>
        <authorList>
            <person name="Anantharaman K."/>
            <person name="Brown C.T."/>
            <person name="Hug L.A."/>
            <person name="Sharon I."/>
            <person name="Castelle C.J."/>
            <person name="Probst A.J."/>
            <person name="Thomas B.C."/>
            <person name="Singh A."/>
            <person name="Wilkins M.J."/>
            <person name="Karaoz U."/>
            <person name="Brodie E.L."/>
            <person name="Williams K.H."/>
            <person name="Hubbard S.S."/>
            <person name="Banfield J.F."/>
        </authorList>
    </citation>
    <scope>NUCLEOTIDE SEQUENCE [LARGE SCALE GENOMIC DNA]</scope>
</reference>
<proteinExistence type="predicted"/>
<evidence type="ECO:0000256" key="4">
    <source>
        <dbReference type="ARBA" id="ARBA00022801"/>
    </source>
</evidence>
<sequence>MKRIAKAKKILSTLGEGALLTLDILDQVLITKGVLYRDRRCAAKFEPNDMELQNFYSILNRLKRDGLVEKKKKDSGMFWKITSDGLNKLKMFRENNANYESESDDKTKIIIFDIPEAQRRKRAWLREVLRRLGFKMLQQSVWIGKNKIPEDFLSDLRRYNLLAYIHILEVTKHGTVKELI</sequence>
<evidence type="ECO:0000256" key="3">
    <source>
        <dbReference type="ARBA" id="ARBA00022759"/>
    </source>
</evidence>
<dbReference type="GO" id="GO:0043571">
    <property type="term" value="P:maintenance of CRISPR repeat elements"/>
    <property type="evidence" value="ECO:0007669"/>
    <property type="project" value="InterPro"/>
</dbReference>
<dbReference type="Proteomes" id="UP000178425">
    <property type="component" value="Unassembled WGS sequence"/>
</dbReference>
<keyword evidence="5" id="KW-0460">Magnesium</keyword>
<keyword evidence="6" id="KW-0051">Antiviral defense</keyword>
<evidence type="ECO:0000256" key="2">
    <source>
        <dbReference type="ARBA" id="ARBA00022723"/>
    </source>
</evidence>
<dbReference type="SUPFAM" id="SSF143430">
    <property type="entry name" value="TTP0101/SSO1404-like"/>
    <property type="match status" value="1"/>
</dbReference>
<comment type="caution">
    <text evidence="8">The sequence shown here is derived from an EMBL/GenBank/DDBJ whole genome shotgun (WGS) entry which is preliminary data.</text>
</comment>
<gene>
    <name evidence="8" type="ORF">A2W54_01665</name>
</gene>
<dbReference type="Pfam" id="PF20803">
    <property type="entry name" value="PaaX_M"/>
    <property type="match status" value="1"/>
</dbReference>
<keyword evidence="1" id="KW-0540">Nuclease</keyword>
<dbReference type="EMBL" id="MFHI01000002">
    <property type="protein sequence ID" value="OGF79435.1"/>
    <property type="molecule type" value="Genomic_DNA"/>
</dbReference>
<dbReference type="InterPro" id="IPR021127">
    <property type="entry name" value="CRISPR_associated_Cas2"/>
</dbReference>
<dbReference type="GO" id="GO:0004521">
    <property type="term" value="F:RNA endonuclease activity"/>
    <property type="evidence" value="ECO:0007669"/>
    <property type="project" value="InterPro"/>
</dbReference>
<keyword evidence="3 8" id="KW-0255">Endonuclease</keyword>
<evidence type="ECO:0000256" key="6">
    <source>
        <dbReference type="ARBA" id="ARBA00023118"/>
    </source>
</evidence>
<dbReference type="PANTHER" id="PTHR30319">
    <property type="entry name" value="PHENYLACETIC ACID REGULATOR-RELATED TRANSCRIPTIONAL REPRESSOR"/>
    <property type="match status" value="1"/>
</dbReference>
<evidence type="ECO:0000259" key="7">
    <source>
        <dbReference type="Pfam" id="PF20803"/>
    </source>
</evidence>
<dbReference type="GO" id="GO:0006351">
    <property type="term" value="P:DNA-templated transcription"/>
    <property type="evidence" value="ECO:0007669"/>
    <property type="project" value="TreeGrafter"/>
</dbReference>
<organism evidence="8 9">
    <name type="scientific">Candidatus Giovannonibacteria bacterium RIFCSPHIGHO2_02_43_13</name>
    <dbReference type="NCBI Taxonomy" id="1798330"/>
    <lineage>
        <taxon>Bacteria</taxon>
        <taxon>Candidatus Giovannoniibacteriota</taxon>
    </lineage>
</organism>
<dbReference type="Gene3D" id="3.30.70.2650">
    <property type="match status" value="1"/>
</dbReference>
<dbReference type="AlphaFoldDB" id="A0A1F5WUV5"/>
<evidence type="ECO:0000313" key="8">
    <source>
        <dbReference type="EMBL" id="OGF79435.1"/>
    </source>
</evidence>
<evidence type="ECO:0000313" key="9">
    <source>
        <dbReference type="Proteomes" id="UP000178425"/>
    </source>
</evidence>
<accession>A0A1F5WUV5</accession>
<evidence type="ECO:0000256" key="5">
    <source>
        <dbReference type="ARBA" id="ARBA00022842"/>
    </source>
</evidence>
<name>A0A1F5WUV5_9BACT</name>
<dbReference type="SUPFAM" id="SSF46785">
    <property type="entry name" value="Winged helix' DNA-binding domain"/>
    <property type="match status" value="1"/>
</dbReference>
<dbReference type="InterPro" id="IPR048846">
    <property type="entry name" value="PaaX-like_central"/>
</dbReference>
<keyword evidence="2" id="KW-0479">Metal-binding</keyword>